<dbReference type="EMBL" id="ATCF01000005">
    <property type="protein sequence ID" value="EPE01076.1"/>
    <property type="molecule type" value="Genomic_DNA"/>
</dbReference>
<dbReference type="RefSeq" id="WP_016473787.1">
    <property type="nucleotide sequence ID" value="NZ_KE150480.1"/>
</dbReference>
<dbReference type="SUPFAM" id="SSF53067">
    <property type="entry name" value="Actin-like ATPase domain"/>
    <property type="match status" value="2"/>
</dbReference>
<accession>S3BNX6</accession>
<feature type="domain" description="Gcp-like" evidence="1">
    <location>
        <begin position="37"/>
        <end position="163"/>
    </location>
</feature>
<dbReference type="InterPro" id="IPR022496">
    <property type="entry name" value="T6A_TsaB"/>
</dbReference>
<protein>
    <submittedName>
        <fullName evidence="2">Universal bacterial protein YeaZ</fullName>
    </submittedName>
</protein>
<dbReference type="PANTHER" id="PTHR11735:SF11">
    <property type="entry name" value="TRNA THREONYLCARBAMOYLADENOSINE BIOSYNTHESIS PROTEIN TSAB"/>
    <property type="match status" value="1"/>
</dbReference>
<comment type="caution">
    <text evidence="2">The sequence shown here is derived from an EMBL/GenBank/DDBJ whole genome shotgun (WGS) entry which is preliminary data.</text>
</comment>
<dbReference type="STRING" id="1203554.HMPREF1476_00386"/>
<dbReference type="AlphaFoldDB" id="S3BNX6"/>
<dbReference type="GO" id="GO:0005829">
    <property type="term" value="C:cytosol"/>
    <property type="evidence" value="ECO:0007669"/>
    <property type="project" value="TreeGrafter"/>
</dbReference>
<gene>
    <name evidence="2" type="ORF">HMPREF1476_00386</name>
</gene>
<dbReference type="CDD" id="cd24032">
    <property type="entry name" value="ASKHA_NBD_TsaB"/>
    <property type="match status" value="1"/>
</dbReference>
<dbReference type="Pfam" id="PF00814">
    <property type="entry name" value="TsaD"/>
    <property type="match status" value="1"/>
</dbReference>
<dbReference type="eggNOG" id="COG1214">
    <property type="taxonomic scope" value="Bacteria"/>
</dbReference>
<reference evidence="2 3" key="1">
    <citation type="submission" date="2013-04" db="EMBL/GenBank/DDBJ databases">
        <title>The Genome Sequence of Sutterella wadsworthensis HGA0223.</title>
        <authorList>
            <consortium name="The Broad Institute Genomics Platform"/>
            <person name="Earl A."/>
            <person name="Ward D."/>
            <person name="Feldgarden M."/>
            <person name="Gevers D."/>
            <person name="Schmidt T.M."/>
            <person name="Dover J."/>
            <person name="Dai D."/>
            <person name="Walker B."/>
            <person name="Young S."/>
            <person name="Zeng Q."/>
            <person name="Gargeya S."/>
            <person name="Fitzgerald M."/>
            <person name="Haas B."/>
            <person name="Abouelleil A."/>
            <person name="Allen A.W."/>
            <person name="Alvarado L."/>
            <person name="Arachchi H.M."/>
            <person name="Berlin A.M."/>
            <person name="Chapman S.B."/>
            <person name="Gainer-Dewar J."/>
            <person name="Goldberg J."/>
            <person name="Griggs A."/>
            <person name="Gujja S."/>
            <person name="Hansen M."/>
            <person name="Howarth C."/>
            <person name="Imamovic A."/>
            <person name="Ireland A."/>
            <person name="Larimer J."/>
            <person name="McCowan C."/>
            <person name="Murphy C."/>
            <person name="Pearson M."/>
            <person name="Poon T.W."/>
            <person name="Priest M."/>
            <person name="Roberts A."/>
            <person name="Saif S."/>
            <person name="Shea T."/>
            <person name="Sisk P."/>
            <person name="Sykes S."/>
            <person name="Wortman J."/>
            <person name="Nusbaum C."/>
            <person name="Birren B."/>
        </authorList>
    </citation>
    <scope>NUCLEOTIDE SEQUENCE [LARGE SCALE GENOMIC DNA]</scope>
    <source>
        <strain evidence="2 3">HGA0223</strain>
    </source>
</reference>
<evidence type="ECO:0000313" key="2">
    <source>
        <dbReference type="EMBL" id="EPE01076.1"/>
    </source>
</evidence>
<evidence type="ECO:0000313" key="3">
    <source>
        <dbReference type="Proteomes" id="UP000014400"/>
    </source>
</evidence>
<dbReference type="NCBIfam" id="TIGR03725">
    <property type="entry name" value="T6A_YeaZ"/>
    <property type="match status" value="1"/>
</dbReference>
<evidence type="ECO:0000259" key="1">
    <source>
        <dbReference type="Pfam" id="PF00814"/>
    </source>
</evidence>
<organism evidence="2 3">
    <name type="scientific">Sutterella wadsworthensis HGA0223</name>
    <dbReference type="NCBI Taxonomy" id="1203554"/>
    <lineage>
        <taxon>Bacteria</taxon>
        <taxon>Pseudomonadati</taxon>
        <taxon>Pseudomonadota</taxon>
        <taxon>Betaproteobacteria</taxon>
        <taxon>Burkholderiales</taxon>
        <taxon>Sutterellaceae</taxon>
        <taxon>Sutterella</taxon>
    </lineage>
</organism>
<proteinExistence type="predicted"/>
<keyword evidence="3" id="KW-1185">Reference proteome</keyword>
<dbReference type="PATRIC" id="fig|1203554.3.peg.366"/>
<dbReference type="Proteomes" id="UP000014400">
    <property type="component" value="Unassembled WGS sequence"/>
</dbReference>
<dbReference type="GO" id="GO:0002949">
    <property type="term" value="P:tRNA threonylcarbamoyladenosine modification"/>
    <property type="evidence" value="ECO:0007669"/>
    <property type="project" value="InterPro"/>
</dbReference>
<dbReference type="InterPro" id="IPR043129">
    <property type="entry name" value="ATPase_NBD"/>
</dbReference>
<sequence length="249" mass="26981">MTDTLIPHILALDTAQEDCGAAILLADGSLFMHVEHVGSRHSERLLPMVRDLIHEAGIEKTDLGLIAFGEGPGSFTGLRVACGAAQGLAWALEVPVAQVSNLEALAEWLRETHLEASRPGTRIAVLNDARMHECYAGMWRVPAVAEDRLERLDGPVLVAPEDAQTYLERFKADMLCGSGSKVYSEAMKIRSDGGIRMVNAADSHPDAIARIARRMALSGGTIRPELAHPVYVRNRVALTMAERAAGERL</sequence>
<name>S3BNX6_9BURK</name>
<dbReference type="PANTHER" id="PTHR11735">
    <property type="entry name" value="TRNA N6-ADENOSINE THREONYLCARBAMOYLTRANSFERASE"/>
    <property type="match status" value="1"/>
</dbReference>
<dbReference type="HOGENOM" id="CLU_064886_2_0_4"/>
<dbReference type="InterPro" id="IPR000905">
    <property type="entry name" value="Gcp-like_dom"/>
</dbReference>
<dbReference type="Gene3D" id="3.30.420.40">
    <property type="match status" value="2"/>
</dbReference>